<reference evidence="2" key="1">
    <citation type="submission" date="2021-02" db="EMBL/GenBank/DDBJ databases">
        <authorList>
            <person name="Nowell W R."/>
        </authorList>
    </citation>
    <scope>NUCLEOTIDE SEQUENCE</scope>
</reference>
<comment type="caution">
    <text evidence="2">The sequence shown here is derived from an EMBL/GenBank/DDBJ whole genome shotgun (WGS) entry which is preliminary data.</text>
</comment>
<organism evidence="2 4">
    <name type="scientific">Didymodactylos carnosus</name>
    <dbReference type="NCBI Taxonomy" id="1234261"/>
    <lineage>
        <taxon>Eukaryota</taxon>
        <taxon>Metazoa</taxon>
        <taxon>Spiralia</taxon>
        <taxon>Gnathifera</taxon>
        <taxon>Rotifera</taxon>
        <taxon>Eurotatoria</taxon>
        <taxon>Bdelloidea</taxon>
        <taxon>Philodinida</taxon>
        <taxon>Philodinidae</taxon>
        <taxon>Didymodactylos</taxon>
    </lineage>
</organism>
<feature type="compositionally biased region" description="Basic and acidic residues" evidence="1">
    <location>
        <begin position="1"/>
        <end position="10"/>
    </location>
</feature>
<feature type="compositionally biased region" description="Basic and acidic residues" evidence="1">
    <location>
        <begin position="82"/>
        <end position="94"/>
    </location>
</feature>
<sequence>MVWRYSEKPFDSQGFRHNGRRTYRGRDGDSRRCRGHSRGCGADFRGRRDNSRGRRDHSRGPAGDYPGQGQRENYSQPNDAQNSRHDRWQKIMKL</sequence>
<evidence type="ECO:0000256" key="1">
    <source>
        <dbReference type="SAM" id="MobiDB-lite"/>
    </source>
</evidence>
<dbReference type="Proteomes" id="UP000663829">
    <property type="component" value="Unassembled WGS sequence"/>
</dbReference>
<feature type="compositionally biased region" description="Polar residues" evidence="1">
    <location>
        <begin position="70"/>
        <end position="81"/>
    </location>
</feature>
<accession>A0A814PHJ8</accession>
<keyword evidence="4" id="KW-1185">Reference proteome</keyword>
<name>A0A814PHJ8_9BILA</name>
<evidence type="ECO:0000313" key="2">
    <source>
        <dbReference type="EMBL" id="CAF1106713.1"/>
    </source>
</evidence>
<protein>
    <submittedName>
        <fullName evidence="2">Uncharacterized protein</fullName>
    </submittedName>
</protein>
<dbReference type="EMBL" id="CAJNOQ010005656">
    <property type="protein sequence ID" value="CAF1106713.1"/>
    <property type="molecule type" value="Genomic_DNA"/>
</dbReference>
<dbReference type="EMBL" id="CAJOBC010005656">
    <property type="protein sequence ID" value="CAF3871361.1"/>
    <property type="molecule type" value="Genomic_DNA"/>
</dbReference>
<proteinExistence type="predicted"/>
<dbReference type="Proteomes" id="UP000681722">
    <property type="component" value="Unassembled WGS sequence"/>
</dbReference>
<feature type="compositionally biased region" description="Basic and acidic residues" evidence="1">
    <location>
        <begin position="44"/>
        <end position="53"/>
    </location>
</feature>
<evidence type="ECO:0000313" key="4">
    <source>
        <dbReference type="Proteomes" id="UP000663829"/>
    </source>
</evidence>
<feature type="region of interest" description="Disordered" evidence="1">
    <location>
        <begin position="1"/>
        <end position="94"/>
    </location>
</feature>
<dbReference type="AlphaFoldDB" id="A0A814PHJ8"/>
<gene>
    <name evidence="2" type="ORF">GPM918_LOCUS19026</name>
    <name evidence="3" type="ORF">SRO942_LOCUS19023</name>
</gene>
<evidence type="ECO:0000313" key="3">
    <source>
        <dbReference type="EMBL" id="CAF3871361.1"/>
    </source>
</evidence>